<evidence type="ECO:0000313" key="3">
    <source>
        <dbReference type="Proteomes" id="UP000309594"/>
    </source>
</evidence>
<sequence>MEVHFKIIGVLLVILSFVHVIFPRYFNWSKELVSLSLVNRQMMYVHTFFIALVVFLIGVLCLTSSDELLSTGLGKKVVLGFGIFWSIRLFMQFFGYSSVLWKGKFMETAIHIVFSFFWAYLSIFFFASYWI</sequence>
<keyword evidence="1" id="KW-0472">Membrane</keyword>
<keyword evidence="1" id="KW-1133">Transmembrane helix</keyword>
<keyword evidence="1" id="KW-0812">Transmembrane</keyword>
<feature type="transmembrane region" description="Helical" evidence="1">
    <location>
        <begin position="108"/>
        <end position="130"/>
    </location>
</feature>
<dbReference type="AlphaFoldDB" id="A0A4U1FYW7"/>
<name>A0A4U1FYW7_9SPHI</name>
<proteinExistence type="predicted"/>
<dbReference type="Proteomes" id="UP000309594">
    <property type="component" value="Unassembled WGS sequence"/>
</dbReference>
<evidence type="ECO:0000313" key="2">
    <source>
        <dbReference type="EMBL" id="TKC55954.1"/>
    </source>
</evidence>
<feature type="transmembrane region" description="Helical" evidence="1">
    <location>
        <begin position="77"/>
        <end position="96"/>
    </location>
</feature>
<organism evidence="2 3">
    <name type="scientific">Pedobacter hiemivivus</name>
    <dbReference type="NCBI Taxonomy" id="2530454"/>
    <lineage>
        <taxon>Bacteria</taxon>
        <taxon>Pseudomonadati</taxon>
        <taxon>Bacteroidota</taxon>
        <taxon>Sphingobacteriia</taxon>
        <taxon>Sphingobacteriales</taxon>
        <taxon>Sphingobacteriaceae</taxon>
        <taxon>Pedobacter</taxon>
    </lineage>
</organism>
<feature type="transmembrane region" description="Helical" evidence="1">
    <location>
        <begin position="46"/>
        <end position="65"/>
    </location>
</feature>
<comment type="caution">
    <text evidence="2">The sequence shown here is derived from an EMBL/GenBank/DDBJ whole genome shotgun (WGS) entry which is preliminary data.</text>
</comment>
<dbReference type="EMBL" id="SWDX01000014">
    <property type="protein sequence ID" value="TKC55954.1"/>
    <property type="molecule type" value="Genomic_DNA"/>
</dbReference>
<feature type="transmembrane region" description="Helical" evidence="1">
    <location>
        <begin position="7"/>
        <end position="26"/>
    </location>
</feature>
<evidence type="ECO:0000256" key="1">
    <source>
        <dbReference type="SAM" id="Phobius"/>
    </source>
</evidence>
<protein>
    <submittedName>
        <fullName evidence="2">Uncharacterized protein</fullName>
    </submittedName>
</protein>
<reference evidence="2 3" key="1">
    <citation type="submission" date="2019-04" db="EMBL/GenBank/DDBJ databases">
        <title>Pedobacter sp. RP-1-16 sp. nov., isolated from Arctic soil.</title>
        <authorList>
            <person name="Dahal R.H."/>
            <person name="Kim D.-U."/>
        </authorList>
    </citation>
    <scope>NUCLEOTIDE SEQUENCE [LARGE SCALE GENOMIC DNA]</scope>
    <source>
        <strain evidence="2 3">RP-1-16</strain>
    </source>
</reference>
<gene>
    <name evidence="2" type="ORF">FBD94_23800</name>
</gene>
<accession>A0A4U1FYW7</accession>